<dbReference type="SUPFAM" id="SSF49503">
    <property type="entry name" value="Cupredoxins"/>
    <property type="match status" value="1"/>
</dbReference>
<evidence type="ECO:0000256" key="11">
    <source>
        <dbReference type="ARBA" id="ARBA00022982"/>
    </source>
</evidence>
<comment type="cofactor">
    <cofactor evidence="16">
        <name>Cu cation</name>
        <dbReference type="ChEBI" id="CHEBI:23378"/>
    </cofactor>
    <text evidence="16">Binds a copper A center.</text>
</comment>
<dbReference type="InterPro" id="IPR002429">
    <property type="entry name" value="CcO_II-like_C"/>
</dbReference>
<evidence type="ECO:0000313" key="20">
    <source>
        <dbReference type="EMBL" id="BAA95926.1"/>
    </source>
</evidence>
<organism evidence="20">
    <name type="scientific">Laqueus rubellus</name>
    <name type="common">Lampshell</name>
    <dbReference type="NCBI Taxonomy" id="93892"/>
    <lineage>
        <taxon>Eukaryota</taxon>
        <taxon>Metazoa</taxon>
        <taxon>Spiralia</taxon>
        <taxon>Lophotrochozoa</taxon>
        <taxon>Brachiopoda</taxon>
        <taxon>Rhynchonelliformea</taxon>
        <taxon>Rhynchonellata</taxon>
        <taxon>Terebratellidina</taxon>
        <taxon>Laqueoidea</taxon>
        <taxon>Laqueidae</taxon>
        <taxon>Laqueus</taxon>
    </lineage>
</organism>
<evidence type="ECO:0000256" key="3">
    <source>
        <dbReference type="ARBA" id="ARBA00015946"/>
    </source>
</evidence>
<keyword evidence="7 16" id="KW-0479">Metal-binding</keyword>
<evidence type="ECO:0000256" key="2">
    <source>
        <dbReference type="ARBA" id="ARBA00007866"/>
    </source>
</evidence>
<dbReference type="InterPro" id="IPR034210">
    <property type="entry name" value="CcO_II_C"/>
</dbReference>
<dbReference type="RefSeq" id="NP_058512.1">
    <property type="nucleotide sequence ID" value="NC_002322.1"/>
</dbReference>
<dbReference type="GO" id="GO:0042773">
    <property type="term" value="P:ATP synthesis coupled electron transport"/>
    <property type="evidence" value="ECO:0007669"/>
    <property type="project" value="TreeGrafter"/>
</dbReference>
<keyword evidence="11 16" id="KW-0249">Electron transport</keyword>
<comment type="function">
    <text evidence="16">Component of the cytochrome c oxidase, the last enzyme in the mitochondrial electron transport chain which drives oxidative phosphorylation. The respiratory chain contains 3 multisubunit complexes succinate dehydrogenase (complex II, CII), ubiquinol-cytochrome c oxidoreductase (cytochrome b-c1 complex, complex III, CIII) and cytochrome c oxidase (complex IV, CIV), that cooperate to transfer electrons derived from NADH and succinate to molecular oxygen, creating an electrochemical gradient over the inner membrane that drives transmembrane transport and the ATP synthase. Cytochrome c oxidase is the component of the respiratory chain that catalyzes the reduction of oxygen to water. Electrons originating from reduced cytochrome c in the intermembrane space (IMS) are transferred via the dinuclear copper A center (CU(A)) of subunit 2 and heme A of subunit 1 to the active site in subunit 1, a binuclear center (BNC) formed by heme A3 and copper B (CU(B)). The BNC reduces molecular oxygen to 2 water molecules using 4 electrons from cytochrome c in the IMS and 4 protons from the mitochondrial matrix.</text>
</comment>
<dbReference type="InterPro" id="IPR001505">
    <property type="entry name" value="Copper_CuA"/>
</dbReference>
<dbReference type="PANTHER" id="PTHR22888">
    <property type="entry name" value="CYTOCHROME C OXIDASE, SUBUNIT II"/>
    <property type="match status" value="1"/>
</dbReference>
<dbReference type="Pfam" id="PF02790">
    <property type="entry name" value="COX2_TM"/>
    <property type="match status" value="1"/>
</dbReference>
<reference evidence="20" key="1">
    <citation type="journal article" date="2000" name="Genetics">
        <title>The mitochondrial genome of the brachiopod Laqueus rubellus.</title>
        <authorList>
            <person name="Noguchi Y."/>
            <person name="Endo K."/>
            <person name="Tajima F."/>
            <person name="Ueshima R."/>
        </authorList>
    </citation>
    <scope>NUCLEOTIDE SEQUENCE</scope>
</reference>
<keyword evidence="14 16" id="KW-0472">Membrane</keyword>
<evidence type="ECO:0000256" key="13">
    <source>
        <dbReference type="ARBA" id="ARBA00023008"/>
    </source>
</evidence>
<keyword evidence="8 16" id="KW-0999">Mitochondrion inner membrane</keyword>
<evidence type="ECO:0000256" key="8">
    <source>
        <dbReference type="ARBA" id="ARBA00022792"/>
    </source>
</evidence>
<dbReference type="GO" id="GO:0004129">
    <property type="term" value="F:cytochrome-c oxidase activity"/>
    <property type="evidence" value="ECO:0007669"/>
    <property type="project" value="UniProtKB-EC"/>
</dbReference>
<dbReference type="PANTHER" id="PTHR22888:SF9">
    <property type="entry name" value="CYTOCHROME C OXIDASE SUBUNIT 2"/>
    <property type="match status" value="1"/>
</dbReference>
<dbReference type="Pfam" id="PF00116">
    <property type="entry name" value="COX2"/>
    <property type="match status" value="1"/>
</dbReference>
<feature type="transmembrane region" description="Helical" evidence="17">
    <location>
        <begin position="59"/>
        <end position="81"/>
    </location>
</feature>
<keyword evidence="9" id="KW-0460">Magnesium</keyword>
<dbReference type="PROSITE" id="PS50857">
    <property type="entry name" value="COX2_CUA"/>
    <property type="match status" value="1"/>
</dbReference>
<dbReference type="InterPro" id="IPR036257">
    <property type="entry name" value="Cyt_c_oxidase_su2_TM_sf"/>
</dbReference>
<dbReference type="AlphaFoldDB" id="Q9MQZ1"/>
<name>Q9MQZ1_LAQRU</name>
<feature type="domain" description="Cytochrome oxidase subunit II transmembrane region profile" evidence="19">
    <location>
        <begin position="1"/>
        <end position="87"/>
    </location>
</feature>
<dbReference type="PRINTS" id="PR01166">
    <property type="entry name" value="CYCOXIDASEII"/>
</dbReference>
<dbReference type="GO" id="GO:0005507">
    <property type="term" value="F:copper ion binding"/>
    <property type="evidence" value="ECO:0007669"/>
    <property type="project" value="InterPro"/>
</dbReference>
<evidence type="ECO:0000256" key="5">
    <source>
        <dbReference type="ARBA" id="ARBA00022660"/>
    </source>
</evidence>
<sequence>MAYWLQDGISPVMEQTIFFHDYVMMGVVAILVIVMYISLPCLSGCFSSRNILESHRLEFAWTLLPAVVLVFLALPSLNLLYMSDNILDPSLTLKVVGHQWFWSYEYSDAPGGGLMFDSYMVAPGDLASGDFRLLEVDNRLVLPCGSHVRALVTSADVIHSWSIPSLGVKLDAIPGRLNSLSLFSNVVGVYYGQCSEICGANHSFMPICMEFITPDLFLGWVLG</sequence>
<evidence type="ECO:0000256" key="9">
    <source>
        <dbReference type="ARBA" id="ARBA00022842"/>
    </source>
</evidence>
<keyword evidence="10" id="KW-1278">Translocase</keyword>
<dbReference type="PROSITE" id="PS50999">
    <property type="entry name" value="COX2_TM"/>
    <property type="match status" value="1"/>
</dbReference>
<dbReference type="InterPro" id="IPR008972">
    <property type="entry name" value="Cupredoxin"/>
</dbReference>
<comment type="subcellular location">
    <subcellularLocation>
        <location evidence="1 16">Mitochondrion inner membrane</location>
        <topology evidence="1 16">Multi-pass membrane protein</topology>
    </subcellularLocation>
</comment>
<dbReference type="EMBL" id="AB035869">
    <property type="protein sequence ID" value="BAA95926.1"/>
    <property type="molecule type" value="Genomic_DNA"/>
</dbReference>
<evidence type="ECO:0000259" key="19">
    <source>
        <dbReference type="PROSITE" id="PS50999"/>
    </source>
</evidence>
<evidence type="ECO:0000256" key="6">
    <source>
        <dbReference type="ARBA" id="ARBA00022692"/>
    </source>
</evidence>
<comment type="catalytic activity">
    <reaction evidence="15">
        <text>4 Fe(II)-[cytochrome c] + O2 + 8 H(+)(in) = 4 Fe(III)-[cytochrome c] + 2 H2O + 4 H(+)(out)</text>
        <dbReference type="Rhea" id="RHEA:11436"/>
        <dbReference type="Rhea" id="RHEA-COMP:10350"/>
        <dbReference type="Rhea" id="RHEA-COMP:14399"/>
        <dbReference type="ChEBI" id="CHEBI:15377"/>
        <dbReference type="ChEBI" id="CHEBI:15378"/>
        <dbReference type="ChEBI" id="CHEBI:15379"/>
        <dbReference type="ChEBI" id="CHEBI:29033"/>
        <dbReference type="ChEBI" id="CHEBI:29034"/>
        <dbReference type="EC" id="7.1.1.9"/>
    </reaction>
    <physiologicalReaction direction="left-to-right" evidence="15">
        <dbReference type="Rhea" id="RHEA:11437"/>
    </physiologicalReaction>
</comment>
<evidence type="ECO:0000256" key="15">
    <source>
        <dbReference type="ARBA" id="ARBA00049512"/>
    </source>
</evidence>
<accession>Q9MQZ1</accession>
<evidence type="ECO:0000256" key="10">
    <source>
        <dbReference type="ARBA" id="ARBA00022967"/>
    </source>
</evidence>
<evidence type="ECO:0000256" key="14">
    <source>
        <dbReference type="ARBA" id="ARBA00023136"/>
    </source>
</evidence>
<dbReference type="Gene3D" id="2.60.40.420">
    <property type="entry name" value="Cupredoxins - blue copper proteins"/>
    <property type="match status" value="1"/>
</dbReference>
<comment type="similarity">
    <text evidence="2 16">Belongs to the cytochrome c oxidase subunit 2 family.</text>
</comment>
<evidence type="ECO:0000256" key="1">
    <source>
        <dbReference type="ARBA" id="ARBA00004448"/>
    </source>
</evidence>
<evidence type="ECO:0000256" key="16">
    <source>
        <dbReference type="RuleBase" id="RU000457"/>
    </source>
</evidence>
<keyword evidence="12 17" id="KW-1133">Transmembrane helix</keyword>
<dbReference type="PROSITE" id="PS00078">
    <property type="entry name" value="COX2"/>
    <property type="match status" value="1"/>
</dbReference>
<feature type="domain" description="Cytochrome oxidase subunit II copper A binding" evidence="18">
    <location>
        <begin position="88"/>
        <end position="223"/>
    </location>
</feature>
<dbReference type="FunFam" id="2.60.40.420:FF:000001">
    <property type="entry name" value="Cytochrome c oxidase subunit 2"/>
    <property type="match status" value="1"/>
</dbReference>
<feature type="transmembrane region" description="Helical" evidence="17">
    <location>
        <begin position="22"/>
        <end position="47"/>
    </location>
</feature>
<keyword evidence="16 20" id="KW-0496">Mitochondrion</keyword>
<dbReference type="CDD" id="cd13912">
    <property type="entry name" value="CcO_II_C"/>
    <property type="match status" value="1"/>
</dbReference>
<keyword evidence="6 16" id="KW-0812">Transmembrane</keyword>
<gene>
    <name evidence="20" type="primary">cox2</name>
</gene>
<geneLocation type="mitochondrion" evidence="20"/>
<evidence type="ECO:0000256" key="17">
    <source>
        <dbReference type="SAM" id="Phobius"/>
    </source>
</evidence>
<keyword evidence="5 16" id="KW-0679">Respiratory chain</keyword>
<evidence type="ECO:0000259" key="18">
    <source>
        <dbReference type="PROSITE" id="PS50857"/>
    </source>
</evidence>
<protein>
    <recommendedName>
        <fullName evidence="3 16">Cytochrome c oxidase subunit 2</fullName>
    </recommendedName>
</protein>
<proteinExistence type="inferred from homology"/>
<dbReference type="GeneID" id="809243"/>
<keyword evidence="13 16" id="KW-0186">Copper</keyword>
<dbReference type="InterPro" id="IPR011759">
    <property type="entry name" value="Cyt_c_oxidase_su2_TM_dom"/>
</dbReference>
<evidence type="ECO:0000256" key="12">
    <source>
        <dbReference type="ARBA" id="ARBA00022989"/>
    </source>
</evidence>
<dbReference type="CTD" id="4513"/>
<dbReference type="InterPro" id="IPR045187">
    <property type="entry name" value="CcO_II"/>
</dbReference>
<evidence type="ECO:0000256" key="7">
    <source>
        <dbReference type="ARBA" id="ARBA00022723"/>
    </source>
</evidence>
<dbReference type="SUPFAM" id="SSF81464">
    <property type="entry name" value="Cytochrome c oxidase subunit II-like, transmembrane region"/>
    <property type="match status" value="1"/>
</dbReference>
<dbReference type="Gene3D" id="1.10.287.90">
    <property type="match status" value="1"/>
</dbReference>
<evidence type="ECO:0000256" key="4">
    <source>
        <dbReference type="ARBA" id="ARBA00022448"/>
    </source>
</evidence>
<keyword evidence="4 16" id="KW-0813">Transport</keyword>
<dbReference type="GO" id="GO:0005743">
    <property type="term" value="C:mitochondrial inner membrane"/>
    <property type="evidence" value="ECO:0007669"/>
    <property type="project" value="UniProtKB-SubCell"/>
</dbReference>